<sequence>MQDEWGVLKRDKPIWKIKYFIQGQMDICDVWSIRWGQTFVAAKVEVS</sequence>
<organism evidence="1 2">
    <name type="scientific">Candidozyma auris</name>
    <name type="common">Yeast</name>
    <name type="synonym">Candida auris</name>
    <dbReference type="NCBI Taxonomy" id="498019"/>
    <lineage>
        <taxon>Eukaryota</taxon>
        <taxon>Fungi</taxon>
        <taxon>Dikarya</taxon>
        <taxon>Ascomycota</taxon>
        <taxon>Saccharomycotina</taxon>
        <taxon>Pichiomycetes</taxon>
        <taxon>Metschnikowiaceae</taxon>
        <taxon>Candidozyma</taxon>
    </lineage>
</organism>
<dbReference type="VEuPathDB" id="FungiDB:QG37_04168"/>
<evidence type="ECO:0000313" key="1">
    <source>
        <dbReference type="EMBL" id="KND99104.1"/>
    </source>
</evidence>
<name>A0A0L0NYL5_CANAR</name>
<gene>
    <name evidence="1" type="ORF">QG37_04168</name>
</gene>
<dbReference type="EMBL" id="LGST01000027">
    <property type="protein sequence ID" value="KND99104.1"/>
    <property type="molecule type" value="Genomic_DNA"/>
</dbReference>
<dbReference type="Proteomes" id="UP000037122">
    <property type="component" value="Unassembled WGS sequence"/>
</dbReference>
<protein>
    <submittedName>
        <fullName evidence="1">Uncharacterized protein</fullName>
    </submittedName>
</protein>
<dbReference type="AlphaFoldDB" id="A0A0L0NYL5"/>
<evidence type="ECO:0000313" key="2">
    <source>
        <dbReference type="Proteomes" id="UP000037122"/>
    </source>
</evidence>
<proteinExistence type="predicted"/>
<accession>A0A0L0NYL5</accession>
<comment type="caution">
    <text evidence="1">The sequence shown here is derived from an EMBL/GenBank/DDBJ whole genome shotgun (WGS) entry which is preliminary data.</text>
</comment>
<reference evidence="2" key="1">
    <citation type="journal article" date="2015" name="BMC Genomics">
        <title>Draft genome of a commonly misdiagnosed multidrug resistant pathogen Candida auris.</title>
        <authorList>
            <person name="Chatterjee S."/>
            <person name="Alampalli S.V."/>
            <person name="Nageshan R.K."/>
            <person name="Chettiar S.T."/>
            <person name="Joshi S."/>
            <person name="Tatu U.S."/>
        </authorList>
    </citation>
    <scope>NUCLEOTIDE SEQUENCE [LARGE SCALE GENOMIC DNA]</scope>
    <source>
        <strain evidence="2">6684</strain>
    </source>
</reference>